<dbReference type="GO" id="GO:0055085">
    <property type="term" value="P:transmembrane transport"/>
    <property type="evidence" value="ECO:0007669"/>
    <property type="project" value="InterPro"/>
</dbReference>
<dbReference type="PROSITE" id="PS50928">
    <property type="entry name" value="ABC_TM1"/>
    <property type="match status" value="1"/>
</dbReference>
<dbReference type="InterPro" id="IPR035906">
    <property type="entry name" value="MetI-like_sf"/>
</dbReference>
<evidence type="ECO:0000313" key="9">
    <source>
        <dbReference type="EMBL" id="ROP99595.1"/>
    </source>
</evidence>
<sequence>MASENILSAAAVERERPRRRFWHLHFQRRITLWGLAFVLPSILFFIVFKFGPMIWAIELSFTSYDMVSKPAFVGLDNYRKLAADPVFGESLFNTLVYIAGSTVLITLVSLGLAMAINTRVPGARYCMMAMFLTNLMPIIAVCLVWRFLLHPFGLMTQLLAPFGVTRVDWLTDTSTAMPAIIAVTAWRFAPYFMVVFLAGLLAIPRDYYEAAEIDGATARHRFVHVTLPLLMPTIFFVVVISALLSARIFLMPYIMTGGGPGNATRVLSMLIYETGFSYLKMGEAAAISVVLFAIMLVFTMGQMRLFMRGERVHG</sequence>
<evidence type="ECO:0000256" key="5">
    <source>
        <dbReference type="ARBA" id="ARBA00022989"/>
    </source>
</evidence>
<evidence type="ECO:0000313" key="10">
    <source>
        <dbReference type="Proteomes" id="UP000278222"/>
    </source>
</evidence>
<comment type="similarity">
    <text evidence="7">Belongs to the binding-protein-dependent transport system permease family.</text>
</comment>
<proteinExistence type="inferred from homology"/>
<dbReference type="Gene3D" id="1.10.3720.10">
    <property type="entry name" value="MetI-like"/>
    <property type="match status" value="1"/>
</dbReference>
<accession>A0A3N1MEJ8</accession>
<feature type="domain" description="ABC transmembrane type-1" evidence="8">
    <location>
        <begin position="91"/>
        <end position="302"/>
    </location>
</feature>
<gene>
    <name evidence="9" type="ORF">EDC65_1379</name>
</gene>
<protein>
    <submittedName>
        <fullName evidence="9">Carbohydrate ABC transporter membrane protein 1 (CUT1 family)</fullName>
    </submittedName>
</protein>
<organism evidence="9 10">
    <name type="scientific">Stella humosa</name>
    <dbReference type="NCBI Taxonomy" id="94"/>
    <lineage>
        <taxon>Bacteria</taxon>
        <taxon>Pseudomonadati</taxon>
        <taxon>Pseudomonadota</taxon>
        <taxon>Alphaproteobacteria</taxon>
        <taxon>Rhodospirillales</taxon>
        <taxon>Stellaceae</taxon>
        <taxon>Stella</taxon>
    </lineage>
</organism>
<feature type="transmembrane region" description="Helical" evidence="7">
    <location>
        <begin position="275"/>
        <end position="298"/>
    </location>
</feature>
<dbReference type="Pfam" id="PF00528">
    <property type="entry name" value="BPD_transp_1"/>
    <property type="match status" value="1"/>
</dbReference>
<dbReference type="CDD" id="cd06261">
    <property type="entry name" value="TM_PBP2"/>
    <property type="match status" value="1"/>
</dbReference>
<dbReference type="InterPro" id="IPR051393">
    <property type="entry name" value="ABC_transporter_permease"/>
</dbReference>
<evidence type="ECO:0000256" key="6">
    <source>
        <dbReference type="ARBA" id="ARBA00023136"/>
    </source>
</evidence>
<evidence type="ECO:0000256" key="4">
    <source>
        <dbReference type="ARBA" id="ARBA00022692"/>
    </source>
</evidence>
<evidence type="ECO:0000259" key="8">
    <source>
        <dbReference type="PROSITE" id="PS50928"/>
    </source>
</evidence>
<keyword evidence="5 7" id="KW-1133">Transmembrane helix</keyword>
<dbReference type="PANTHER" id="PTHR30193">
    <property type="entry name" value="ABC TRANSPORTER PERMEASE PROTEIN"/>
    <property type="match status" value="1"/>
</dbReference>
<feature type="transmembrane region" description="Helical" evidence="7">
    <location>
        <begin position="179"/>
        <end position="203"/>
    </location>
</feature>
<feature type="transmembrane region" description="Helical" evidence="7">
    <location>
        <begin position="30"/>
        <end position="57"/>
    </location>
</feature>
<feature type="transmembrane region" description="Helical" evidence="7">
    <location>
        <begin position="229"/>
        <end position="255"/>
    </location>
</feature>
<comment type="caution">
    <text evidence="9">The sequence shown here is derived from an EMBL/GenBank/DDBJ whole genome shotgun (WGS) entry which is preliminary data.</text>
</comment>
<dbReference type="GO" id="GO:0005886">
    <property type="term" value="C:plasma membrane"/>
    <property type="evidence" value="ECO:0007669"/>
    <property type="project" value="UniProtKB-SubCell"/>
</dbReference>
<dbReference type="InterPro" id="IPR000515">
    <property type="entry name" value="MetI-like"/>
</dbReference>
<evidence type="ECO:0000256" key="3">
    <source>
        <dbReference type="ARBA" id="ARBA00022475"/>
    </source>
</evidence>
<name>A0A3N1MEJ8_9PROT</name>
<evidence type="ECO:0000256" key="7">
    <source>
        <dbReference type="RuleBase" id="RU363032"/>
    </source>
</evidence>
<feature type="transmembrane region" description="Helical" evidence="7">
    <location>
        <begin position="95"/>
        <end position="116"/>
    </location>
</feature>
<evidence type="ECO:0000256" key="2">
    <source>
        <dbReference type="ARBA" id="ARBA00022448"/>
    </source>
</evidence>
<reference evidence="9 10" key="1">
    <citation type="submission" date="2018-11" db="EMBL/GenBank/DDBJ databases">
        <title>Genomic Encyclopedia of Type Strains, Phase IV (KMG-IV): sequencing the most valuable type-strain genomes for metagenomic binning, comparative biology and taxonomic classification.</title>
        <authorList>
            <person name="Goeker M."/>
        </authorList>
    </citation>
    <scope>NUCLEOTIDE SEQUENCE [LARGE SCALE GENOMIC DNA]</scope>
    <source>
        <strain evidence="9 10">DSM 5900</strain>
    </source>
</reference>
<keyword evidence="3" id="KW-1003">Cell membrane</keyword>
<dbReference type="SUPFAM" id="SSF161098">
    <property type="entry name" value="MetI-like"/>
    <property type="match status" value="1"/>
</dbReference>
<keyword evidence="2 7" id="KW-0813">Transport</keyword>
<keyword evidence="10" id="KW-1185">Reference proteome</keyword>
<dbReference type="PANTHER" id="PTHR30193:SF37">
    <property type="entry name" value="INNER MEMBRANE ABC TRANSPORTER PERMEASE PROTEIN YCJO"/>
    <property type="match status" value="1"/>
</dbReference>
<dbReference type="Proteomes" id="UP000278222">
    <property type="component" value="Unassembled WGS sequence"/>
</dbReference>
<evidence type="ECO:0000256" key="1">
    <source>
        <dbReference type="ARBA" id="ARBA00004651"/>
    </source>
</evidence>
<dbReference type="AlphaFoldDB" id="A0A3N1MEJ8"/>
<dbReference type="RefSeq" id="WP_170216379.1">
    <property type="nucleotide sequence ID" value="NZ_AP019700.1"/>
</dbReference>
<keyword evidence="6 7" id="KW-0472">Membrane</keyword>
<dbReference type="EMBL" id="RJKX01000013">
    <property type="protein sequence ID" value="ROP99595.1"/>
    <property type="molecule type" value="Genomic_DNA"/>
</dbReference>
<feature type="transmembrane region" description="Helical" evidence="7">
    <location>
        <begin position="128"/>
        <end position="148"/>
    </location>
</feature>
<keyword evidence="4 7" id="KW-0812">Transmembrane</keyword>
<comment type="subcellular location">
    <subcellularLocation>
        <location evidence="1 7">Cell membrane</location>
        <topology evidence="1 7">Multi-pass membrane protein</topology>
    </subcellularLocation>
</comment>